<evidence type="ECO:0000256" key="1">
    <source>
        <dbReference type="SAM" id="MobiDB-lite"/>
    </source>
</evidence>
<dbReference type="Proteomes" id="UP000094526">
    <property type="component" value="Unassembled WGS sequence"/>
</dbReference>
<dbReference type="VEuPathDB" id="FungiDB:CLCR_02584"/>
<evidence type="ECO:0000313" key="2">
    <source>
        <dbReference type="EMBL" id="OCT47120.1"/>
    </source>
</evidence>
<proteinExistence type="predicted"/>
<name>A0A1C1CF18_9EURO</name>
<accession>A0A1C1CF18</accession>
<dbReference type="OrthoDB" id="10588964at2759"/>
<evidence type="ECO:0000313" key="3">
    <source>
        <dbReference type="Proteomes" id="UP000094526"/>
    </source>
</evidence>
<feature type="compositionally biased region" description="Acidic residues" evidence="1">
    <location>
        <begin position="163"/>
        <end position="192"/>
    </location>
</feature>
<comment type="caution">
    <text evidence="2">The sequence shown here is derived from an EMBL/GenBank/DDBJ whole genome shotgun (WGS) entry which is preliminary data.</text>
</comment>
<feature type="region of interest" description="Disordered" evidence="1">
    <location>
        <begin position="48"/>
        <end position="226"/>
    </location>
</feature>
<dbReference type="AlphaFoldDB" id="A0A1C1CF18"/>
<keyword evidence="3" id="KW-1185">Reference proteome</keyword>
<feature type="compositionally biased region" description="Basic residues" evidence="1">
    <location>
        <begin position="62"/>
        <end position="73"/>
    </location>
</feature>
<sequence>MAHSKQLSATLIVGELSVSPSRELAPLQRKELVPGIQSSSFRLDSAGRPFIGEETMPGQPRATRKNRQRRRIVKQVGNNTTGANVLFGGNQEFNNASPRYAARDPVSRPARRASQKHDSRQDKNRQEQGGGGEQMRKNSVGNDSAIGDIGHDDDENHHSTDTGTDDGADDGVDGGVGDDSDGGSDDGSDDKEADLFTQKGNNSKGANVLYGGNQKYNGSEPVVFYS</sequence>
<feature type="compositionally biased region" description="Basic and acidic residues" evidence="1">
    <location>
        <begin position="115"/>
        <end position="126"/>
    </location>
</feature>
<reference evidence="3" key="1">
    <citation type="submission" date="2015-07" db="EMBL/GenBank/DDBJ databases">
        <authorList>
            <person name="Teixeira M.M."/>
            <person name="Souza R.C."/>
            <person name="Almeida L.G."/>
            <person name="Vicente V.A."/>
            <person name="de Hoog S."/>
            <person name="Bocca A.L."/>
            <person name="de Almeida S.R."/>
            <person name="Vasconcelos A.T."/>
            <person name="Felipe M.S."/>
        </authorList>
    </citation>
    <scope>NUCLEOTIDE SEQUENCE [LARGE SCALE GENOMIC DNA]</scope>
    <source>
        <strain evidence="3">KSF</strain>
    </source>
</reference>
<gene>
    <name evidence="2" type="ORF">CLCR_02584</name>
</gene>
<protein>
    <submittedName>
        <fullName evidence="2">Uncharacterized protein</fullName>
    </submittedName>
</protein>
<organism evidence="2 3">
    <name type="scientific">Cladophialophora carrionii</name>
    <dbReference type="NCBI Taxonomy" id="86049"/>
    <lineage>
        <taxon>Eukaryota</taxon>
        <taxon>Fungi</taxon>
        <taxon>Dikarya</taxon>
        <taxon>Ascomycota</taxon>
        <taxon>Pezizomycotina</taxon>
        <taxon>Eurotiomycetes</taxon>
        <taxon>Chaetothyriomycetidae</taxon>
        <taxon>Chaetothyriales</taxon>
        <taxon>Herpotrichiellaceae</taxon>
        <taxon>Cladophialophora</taxon>
    </lineage>
</organism>
<dbReference type="EMBL" id="LGRB01000014">
    <property type="protein sequence ID" value="OCT47120.1"/>
    <property type="molecule type" value="Genomic_DNA"/>
</dbReference>